<comment type="similarity">
    <text evidence="1 4 7">Belongs to the tRNA pseudouridine synthase TruA family.</text>
</comment>
<feature type="domain" description="Pseudouridine synthase I TruA alpha/beta" evidence="8">
    <location>
        <begin position="9"/>
        <end position="105"/>
    </location>
</feature>
<comment type="catalytic activity">
    <reaction evidence="4 7">
        <text>uridine(38/39/40) in tRNA = pseudouridine(38/39/40) in tRNA</text>
        <dbReference type="Rhea" id="RHEA:22376"/>
        <dbReference type="Rhea" id="RHEA-COMP:10085"/>
        <dbReference type="Rhea" id="RHEA-COMP:10087"/>
        <dbReference type="ChEBI" id="CHEBI:65314"/>
        <dbReference type="ChEBI" id="CHEBI:65315"/>
        <dbReference type="EC" id="5.4.99.12"/>
    </reaction>
</comment>
<comment type="function">
    <text evidence="4">Formation of pseudouridine at positions 38, 39 and 40 in the anticodon stem and loop of transfer RNAs.</text>
</comment>
<dbReference type="PANTHER" id="PTHR11142:SF0">
    <property type="entry name" value="TRNA PSEUDOURIDINE SYNTHASE-LIKE 1"/>
    <property type="match status" value="1"/>
</dbReference>
<dbReference type="AlphaFoldDB" id="A0A562J377"/>
<dbReference type="NCBIfam" id="TIGR00071">
    <property type="entry name" value="hisT_truA"/>
    <property type="match status" value="1"/>
</dbReference>
<dbReference type="EC" id="5.4.99.12" evidence="4"/>
<feature type="active site" description="Nucleophile" evidence="4 5">
    <location>
        <position position="53"/>
    </location>
</feature>
<reference evidence="9 10" key="1">
    <citation type="submission" date="2019-07" db="EMBL/GenBank/DDBJ databases">
        <title>Genomic Encyclopedia of Type Strains, Phase I: the one thousand microbial genomes (KMG-I) project.</title>
        <authorList>
            <person name="Kyrpides N."/>
        </authorList>
    </citation>
    <scope>NUCLEOTIDE SEQUENCE [LARGE SCALE GENOMIC DNA]</scope>
    <source>
        <strain evidence="9 10">DSM 13558</strain>
    </source>
</reference>
<evidence type="ECO:0000256" key="4">
    <source>
        <dbReference type="HAMAP-Rule" id="MF_00171"/>
    </source>
</evidence>
<feature type="domain" description="Pseudouridine synthase I TruA alpha/beta" evidence="8">
    <location>
        <begin position="144"/>
        <end position="246"/>
    </location>
</feature>
<dbReference type="GO" id="GO:0160147">
    <property type="term" value="F:tRNA pseudouridine(38-40) synthase activity"/>
    <property type="evidence" value="ECO:0007669"/>
    <property type="project" value="UniProtKB-EC"/>
</dbReference>
<dbReference type="Proteomes" id="UP000315343">
    <property type="component" value="Unassembled WGS sequence"/>
</dbReference>
<proteinExistence type="inferred from homology"/>
<comment type="subunit">
    <text evidence="4">Homodimer.</text>
</comment>
<dbReference type="PIRSF" id="PIRSF001430">
    <property type="entry name" value="tRNA_psdUrid_synth"/>
    <property type="match status" value="1"/>
</dbReference>
<name>A0A562J377_9FIRM</name>
<dbReference type="Gene3D" id="3.30.70.580">
    <property type="entry name" value="Pseudouridine synthase I, catalytic domain, N-terminal subdomain"/>
    <property type="match status" value="1"/>
</dbReference>
<evidence type="ECO:0000256" key="2">
    <source>
        <dbReference type="ARBA" id="ARBA00022694"/>
    </source>
</evidence>
<organism evidence="9 10">
    <name type="scientific">Sedimentibacter saalensis</name>
    <dbReference type="NCBI Taxonomy" id="130788"/>
    <lineage>
        <taxon>Bacteria</taxon>
        <taxon>Bacillati</taxon>
        <taxon>Bacillota</taxon>
        <taxon>Tissierellia</taxon>
        <taxon>Sedimentibacter</taxon>
    </lineage>
</organism>
<dbReference type="InterPro" id="IPR020097">
    <property type="entry name" value="PsdUridine_synth_TruA_a/b_dom"/>
</dbReference>
<dbReference type="FunFam" id="3.30.70.580:FF:000001">
    <property type="entry name" value="tRNA pseudouridine synthase A"/>
    <property type="match status" value="1"/>
</dbReference>
<gene>
    <name evidence="4" type="primary">truA</name>
    <name evidence="9" type="ORF">LY60_03366</name>
</gene>
<protein>
    <recommendedName>
        <fullName evidence="4">tRNA pseudouridine synthase A</fullName>
        <ecNumber evidence="4">5.4.99.12</ecNumber>
    </recommendedName>
    <alternativeName>
        <fullName evidence="4">tRNA pseudouridine(38-40) synthase</fullName>
    </alternativeName>
    <alternativeName>
        <fullName evidence="4">tRNA pseudouridylate synthase I</fullName>
    </alternativeName>
    <alternativeName>
        <fullName evidence="4">tRNA-uridine isomerase I</fullName>
    </alternativeName>
</protein>
<dbReference type="EMBL" id="VLKH01000013">
    <property type="protein sequence ID" value="TWH77600.1"/>
    <property type="molecule type" value="Genomic_DNA"/>
</dbReference>
<keyword evidence="10" id="KW-1185">Reference proteome</keyword>
<evidence type="ECO:0000256" key="6">
    <source>
        <dbReference type="PIRSR" id="PIRSR001430-2"/>
    </source>
</evidence>
<accession>A0A562J377</accession>
<sequence length="249" mass="27686">MVRNIKLTVAYDGTNYNGWQTQTNGIGIQEVIENAAARVMKQKIELTGSGRTDSGVHALGQVANFKADTRIEEQKIKIALNANLPHDISILDSVDVPLEFNSRFDAHDKTYMYQIYNSRVGNPFYRNYSTFVPSILDMGKMEEAFKLVVGTHDFRAFMAAGSQAKTTVRTVYSTRIEKEGNLIRLYVTGSGFLYNMVRIIAGTLIDVGKGLKEISCIENALESKERALLGQTAAPEGLFLLSVNYNKVL</sequence>
<evidence type="ECO:0000313" key="10">
    <source>
        <dbReference type="Proteomes" id="UP000315343"/>
    </source>
</evidence>
<comment type="caution">
    <text evidence="9">The sequence shown here is derived from an EMBL/GenBank/DDBJ whole genome shotgun (WGS) entry which is preliminary data.</text>
</comment>
<keyword evidence="2 4" id="KW-0819">tRNA processing</keyword>
<dbReference type="InterPro" id="IPR020095">
    <property type="entry name" value="PsdUridine_synth_TruA_C"/>
</dbReference>
<dbReference type="InterPro" id="IPR020103">
    <property type="entry name" value="PsdUridine_synth_cat_dom_sf"/>
</dbReference>
<dbReference type="Gene3D" id="3.30.70.660">
    <property type="entry name" value="Pseudouridine synthase I, catalytic domain, C-terminal subdomain"/>
    <property type="match status" value="1"/>
</dbReference>
<evidence type="ECO:0000256" key="1">
    <source>
        <dbReference type="ARBA" id="ARBA00009375"/>
    </source>
</evidence>
<feature type="binding site" evidence="4 6">
    <location>
        <position position="111"/>
    </location>
    <ligand>
        <name>substrate</name>
    </ligand>
</feature>
<dbReference type="RefSeq" id="WP_145086435.1">
    <property type="nucleotide sequence ID" value="NZ_DAMBUX010000012.1"/>
</dbReference>
<dbReference type="SUPFAM" id="SSF55120">
    <property type="entry name" value="Pseudouridine synthase"/>
    <property type="match status" value="1"/>
</dbReference>
<evidence type="ECO:0000256" key="3">
    <source>
        <dbReference type="ARBA" id="ARBA00023235"/>
    </source>
</evidence>
<dbReference type="PANTHER" id="PTHR11142">
    <property type="entry name" value="PSEUDOURIDYLATE SYNTHASE"/>
    <property type="match status" value="1"/>
</dbReference>
<evidence type="ECO:0000313" key="9">
    <source>
        <dbReference type="EMBL" id="TWH77600.1"/>
    </source>
</evidence>
<dbReference type="InterPro" id="IPR020094">
    <property type="entry name" value="TruA/RsuA/RluB/E/F_N"/>
</dbReference>
<dbReference type="OrthoDB" id="9811823at2"/>
<dbReference type="GO" id="GO:0031119">
    <property type="term" value="P:tRNA pseudouridine synthesis"/>
    <property type="evidence" value="ECO:0007669"/>
    <property type="project" value="UniProtKB-UniRule"/>
</dbReference>
<evidence type="ECO:0000259" key="8">
    <source>
        <dbReference type="Pfam" id="PF01416"/>
    </source>
</evidence>
<evidence type="ECO:0000256" key="5">
    <source>
        <dbReference type="PIRSR" id="PIRSR001430-1"/>
    </source>
</evidence>
<keyword evidence="3 4" id="KW-0413">Isomerase</keyword>
<dbReference type="GO" id="GO:0003723">
    <property type="term" value="F:RNA binding"/>
    <property type="evidence" value="ECO:0007669"/>
    <property type="project" value="InterPro"/>
</dbReference>
<dbReference type="InterPro" id="IPR001406">
    <property type="entry name" value="PsdUridine_synth_TruA"/>
</dbReference>
<comment type="caution">
    <text evidence="4">Lacks conserved residue(s) required for the propagation of feature annotation.</text>
</comment>
<evidence type="ECO:0000256" key="7">
    <source>
        <dbReference type="RuleBase" id="RU003792"/>
    </source>
</evidence>
<dbReference type="CDD" id="cd02570">
    <property type="entry name" value="PseudoU_synth_EcTruA"/>
    <property type="match status" value="1"/>
</dbReference>
<dbReference type="HAMAP" id="MF_00171">
    <property type="entry name" value="TruA"/>
    <property type="match status" value="1"/>
</dbReference>
<dbReference type="Pfam" id="PF01416">
    <property type="entry name" value="PseudoU_synth_1"/>
    <property type="match status" value="2"/>
</dbReference>